<dbReference type="OrthoDB" id="2291at2759"/>
<feature type="region of interest" description="Disordered" evidence="18">
    <location>
        <begin position="1"/>
        <end position="59"/>
    </location>
</feature>
<dbReference type="NCBIfam" id="NF005737">
    <property type="entry name" value="PRK07564.1-1"/>
    <property type="match status" value="1"/>
</dbReference>
<dbReference type="InterPro" id="IPR005846">
    <property type="entry name" value="A-D-PHexomutase_a/b/a-III"/>
</dbReference>
<dbReference type="Pfam" id="PF02879">
    <property type="entry name" value="PGM_PMM_II"/>
    <property type="match status" value="1"/>
</dbReference>
<dbReference type="SUPFAM" id="SSF53738">
    <property type="entry name" value="Phosphoglucomutase, first 3 domains"/>
    <property type="match status" value="3"/>
</dbReference>
<dbReference type="AlphaFoldDB" id="A0A5B8MDC0"/>
<reference evidence="22 23" key="1">
    <citation type="submission" date="2018-07" db="EMBL/GenBank/DDBJ databases">
        <title>The complete nuclear genome of the prasinophyte Chloropicon primus (CCMP1205).</title>
        <authorList>
            <person name="Pombert J.-F."/>
            <person name="Otis C."/>
            <person name="Turmel M."/>
            <person name="Lemieux C."/>
        </authorList>
    </citation>
    <scope>NUCLEOTIDE SEQUENCE [LARGE SCALE GENOMIC DNA]</scope>
    <source>
        <strain evidence="22 23">CCMP1205</strain>
    </source>
</reference>
<evidence type="ECO:0000256" key="4">
    <source>
        <dbReference type="ARBA" id="ARBA00010231"/>
    </source>
</evidence>
<comment type="cofactor">
    <cofactor evidence="2">
        <name>Mg(2+)</name>
        <dbReference type="ChEBI" id="CHEBI:18420"/>
    </cofactor>
</comment>
<evidence type="ECO:0000259" key="21">
    <source>
        <dbReference type="Pfam" id="PF02880"/>
    </source>
</evidence>
<evidence type="ECO:0000256" key="12">
    <source>
        <dbReference type="ARBA" id="ARBA00022946"/>
    </source>
</evidence>
<evidence type="ECO:0000313" key="22">
    <source>
        <dbReference type="EMBL" id="QDZ18588.1"/>
    </source>
</evidence>
<dbReference type="InterPro" id="IPR005845">
    <property type="entry name" value="A-D-PHexomutase_a/b/a-II"/>
</dbReference>
<organism evidence="22 23">
    <name type="scientific">Chloropicon primus</name>
    <dbReference type="NCBI Taxonomy" id="1764295"/>
    <lineage>
        <taxon>Eukaryota</taxon>
        <taxon>Viridiplantae</taxon>
        <taxon>Chlorophyta</taxon>
        <taxon>Chloropicophyceae</taxon>
        <taxon>Chloropicales</taxon>
        <taxon>Chloropicaceae</taxon>
        <taxon>Chloropicon</taxon>
    </lineage>
</organism>
<keyword evidence="10" id="KW-0479">Metal-binding</keyword>
<protein>
    <recommendedName>
        <fullName evidence="5">phosphoglucomutase (alpha-D-glucose-1,6-bisphosphate-dependent)</fullName>
        <ecNumber evidence="5">5.4.2.2</ecNumber>
    </recommendedName>
    <alternativeName>
        <fullName evidence="15">Glucose phosphomutase</fullName>
    </alternativeName>
</protein>
<comment type="subcellular location">
    <subcellularLocation>
        <location evidence="3">Plastid</location>
        <location evidence="3">Chloroplast</location>
    </subcellularLocation>
</comment>
<dbReference type="Proteomes" id="UP000316726">
    <property type="component" value="Chromosome 2"/>
</dbReference>
<dbReference type="InterPro" id="IPR045244">
    <property type="entry name" value="PGM"/>
</dbReference>
<dbReference type="STRING" id="1764295.A0A5B8MDC0"/>
<feature type="domain" description="Alpha-D-phosphohexomutase alpha/beta/alpha" evidence="20">
    <location>
        <begin position="267"/>
        <end position="372"/>
    </location>
</feature>
<dbReference type="Gene3D" id="3.30.310.50">
    <property type="entry name" value="Alpha-D-phosphohexomutase, C-terminal domain"/>
    <property type="match status" value="1"/>
</dbReference>
<feature type="domain" description="Alpha-D-phosphohexomutase alpha/beta/alpha" evidence="21">
    <location>
        <begin position="381"/>
        <end position="487"/>
    </location>
</feature>
<evidence type="ECO:0000256" key="5">
    <source>
        <dbReference type="ARBA" id="ARBA00012728"/>
    </source>
</evidence>
<dbReference type="PRINTS" id="PR00509">
    <property type="entry name" value="PGMPMM"/>
</dbReference>
<dbReference type="EMBL" id="CP031035">
    <property type="protein sequence ID" value="QDZ18588.1"/>
    <property type="molecule type" value="Genomic_DNA"/>
</dbReference>
<sequence length="638" mass="68265">MKSARRVSLGGSSGALPLKATGSGFSKSSPPGKGGPSARRGGGVGTAKTELSSSARDLSRLDLGESSSKRCVRMSAVVLEAAQATAVPTEPIEGQKTGTSGLRKKARVFSSGNYLANWVQSLFNALGDELKGESIVLGGDGRWFNKDAAQIIIKIAAANGVRKVYVGQDAVLATPAASAIIRKRKLYGGLIMSASHNPGGPEEDWGIKFNYNSGEPAPEKITNQIYEETKVIDKILTCPDMPDIDLSAPGEVQFGSDFSVEVISSVDDYLELLKEVFDFGMIRSLLSSPDFNFVFDALHAVTGAYAEPIFVEALGGKMDSLKNCVPKEDFGGGHPDPNLTYAKELVGLMFGGDGKYDFGAASDGDGDRNMILGKDFFITPSDSVAMIAANAQECIPYFKGGLKGVARSMPTSGALDLVAAKLGVPFFETPTGWKFFGNLMDAGKCSVCGEESFGTGGDHVREKDGIWAVLAWLSILAKKNEGSDKLVTVKDIAVEHWNEFGRNYFCRYDYEGCDSDSANRMIEHLRGNVLPSATEGSKMGPFTVAKADDFEYTDPIDGSVASKQGIRIVMDDGSRIIFRLSGTGSSGATIRLYIEQYTDDKTKMLLDAQEALKPIIDTALEVSKLQEFTGRDKPTVIT</sequence>
<evidence type="ECO:0000256" key="3">
    <source>
        <dbReference type="ARBA" id="ARBA00004229"/>
    </source>
</evidence>
<dbReference type="CDD" id="cd03085">
    <property type="entry name" value="PGM1"/>
    <property type="match status" value="1"/>
</dbReference>
<dbReference type="Pfam" id="PF02878">
    <property type="entry name" value="PGM_PMM_I"/>
    <property type="match status" value="1"/>
</dbReference>
<dbReference type="InterPro" id="IPR036900">
    <property type="entry name" value="A-D-PHexomutase_C_sf"/>
</dbReference>
<dbReference type="Gene3D" id="3.40.120.10">
    <property type="entry name" value="Alpha-D-Glucose-1,6-Bisphosphate, subunit A, domain 3"/>
    <property type="match status" value="3"/>
</dbReference>
<name>A0A5B8MDC0_9CHLO</name>
<accession>A0A5B8MDC0</accession>
<feature type="compositionally biased region" description="Low complexity" evidence="18">
    <location>
        <begin position="22"/>
        <end position="31"/>
    </location>
</feature>
<dbReference type="GO" id="GO:0006006">
    <property type="term" value="P:glucose metabolic process"/>
    <property type="evidence" value="ECO:0007669"/>
    <property type="project" value="UniProtKB-KW"/>
</dbReference>
<evidence type="ECO:0000259" key="19">
    <source>
        <dbReference type="Pfam" id="PF02878"/>
    </source>
</evidence>
<comment type="catalytic activity">
    <reaction evidence="1">
        <text>alpha-D-glucose 1-phosphate = alpha-D-glucose 6-phosphate</text>
        <dbReference type="Rhea" id="RHEA:23536"/>
        <dbReference type="ChEBI" id="CHEBI:58225"/>
        <dbReference type="ChEBI" id="CHEBI:58601"/>
        <dbReference type="EC" id="5.4.2.2"/>
    </reaction>
</comment>
<evidence type="ECO:0000256" key="1">
    <source>
        <dbReference type="ARBA" id="ARBA00000443"/>
    </source>
</evidence>
<dbReference type="GO" id="GO:0009507">
    <property type="term" value="C:chloroplast"/>
    <property type="evidence" value="ECO:0007669"/>
    <property type="project" value="UniProtKB-SubCell"/>
</dbReference>
<dbReference type="GO" id="GO:0000287">
    <property type="term" value="F:magnesium ion binding"/>
    <property type="evidence" value="ECO:0007669"/>
    <property type="project" value="InterPro"/>
</dbReference>
<keyword evidence="7" id="KW-0150">Chloroplast</keyword>
<dbReference type="PANTHER" id="PTHR22573:SF59">
    <property type="entry name" value="PHOSPHOGLUCOMUTASE, CHLOROPLASTIC"/>
    <property type="match status" value="1"/>
</dbReference>
<keyword evidence="12" id="KW-0809">Transit peptide</keyword>
<keyword evidence="9" id="KW-0934">Plastid</keyword>
<keyword evidence="13" id="KW-0413">Isomerase</keyword>
<evidence type="ECO:0000256" key="9">
    <source>
        <dbReference type="ARBA" id="ARBA00022640"/>
    </source>
</evidence>
<feature type="compositionally biased region" description="Gly residues" evidence="18">
    <location>
        <begin position="32"/>
        <end position="45"/>
    </location>
</feature>
<dbReference type="InterPro" id="IPR005841">
    <property type="entry name" value="Alpha-D-phosphohexomutase_SF"/>
</dbReference>
<comment type="similarity">
    <text evidence="4">Belongs to the phosphohexose mutase family.</text>
</comment>
<dbReference type="FunFam" id="3.40.120.10:FF:000004">
    <property type="entry name" value="Phosphoglucomutase 5"/>
    <property type="match status" value="1"/>
</dbReference>
<evidence type="ECO:0000256" key="15">
    <source>
        <dbReference type="ARBA" id="ARBA00041398"/>
    </source>
</evidence>
<evidence type="ECO:0000256" key="13">
    <source>
        <dbReference type="ARBA" id="ARBA00023235"/>
    </source>
</evidence>
<evidence type="ECO:0000259" key="20">
    <source>
        <dbReference type="Pfam" id="PF02879"/>
    </source>
</evidence>
<dbReference type="PROSITE" id="PS00710">
    <property type="entry name" value="PGM_PMM"/>
    <property type="match status" value="1"/>
</dbReference>
<evidence type="ECO:0000256" key="16">
    <source>
        <dbReference type="ARBA" id="ARBA00049318"/>
    </source>
</evidence>
<dbReference type="Pfam" id="PF02880">
    <property type="entry name" value="PGM_PMM_III"/>
    <property type="match status" value="1"/>
</dbReference>
<dbReference type="SUPFAM" id="SSF55957">
    <property type="entry name" value="Phosphoglucomutase, C-terminal domain"/>
    <property type="match status" value="1"/>
</dbReference>
<dbReference type="FunFam" id="3.40.120.10:FF:000005">
    <property type="entry name" value="Phosphoglucomutase 5"/>
    <property type="match status" value="1"/>
</dbReference>
<dbReference type="FunFam" id="3.30.310.50:FF:000002">
    <property type="entry name" value="Phosphoglucomutase 5"/>
    <property type="match status" value="1"/>
</dbReference>
<proteinExistence type="inferred from homology"/>
<keyword evidence="8" id="KW-0597">Phosphoprotein</keyword>
<dbReference type="Pfam" id="PF24947">
    <property type="entry name" value="PGM1_C_vert_fung"/>
    <property type="match status" value="1"/>
</dbReference>
<dbReference type="EC" id="5.4.2.2" evidence="5"/>
<evidence type="ECO:0000256" key="18">
    <source>
        <dbReference type="SAM" id="MobiDB-lite"/>
    </source>
</evidence>
<dbReference type="FunFam" id="3.40.120.10:FF:000009">
    <property type="entry name" value="Phosphoglucomutase, cytoplasmic 1"/>
    <property type="match status" value="1"/>
</dbReference>
<keyword evidence="14" id="KW-0119">Carbohydrate metabolism</keyword>
<evidence type="ECO:0000256" key="2">
    <source>
        <dbReference type="ARBA" id="ARBA00001946"/>
    </source>
</evidence>
<dbReference type="InterPro" id="IPR016055">
    <property type="entry name" value="A-D-PHexomutase_a/b/a-I/II/III"/>
</dbReference>
<gene>
    <name evidence="22" type="ORF">A3770_02p11060</name>
</gene>
<evidence type="ECO:0000256" key="11">
    <source>
        <dbReference type="ARBA" id="ARBA00022842"/>
    </source>
</evidence>
<dbReference type="InterPro" id="IPR016066">
    <property type="entry name" value="A-D-PHexomutase_CS"/>
</dbReference>
<evidence type="ECO:0000256" key="7">
    <source>
        <dbReference type="ARBA" id="ARBA00022528"/>
    </source>
</evidence>
<keyword evidence="6" id="KW-0313">Glucose metabolism</keyword>
<comment type="catalytic activity">
    <reaction evidence="17">
        <text>O-phospho-L-seryl-[protein] + alpha-D-glucose 1-phosphate = alpha-D-glucose 1,6-bisphosphate + L-seryl-[protein]</text>
        <dbReference type="Rhea" id="RHEA:68748"/>
        <dbReference type="Rhea" id="RHEA-COMP:9863"/>
        <dbReference type="Rhea" id="RHEA-COMP:11604"/>
        <dbReference type="ChEBI" id="CHEBI:29999"/>
        <dbReference type="ChEBI" id="CHEBI:58392"/>
        <dbReference type="ChEBI" id="CHEBI:58601"/>
        <dbReference type="ChEBI" id="CHEBI:83421"/>
    </reaction>
</comment>
<keyword evidence="11" id="KW-0460">Magnesium</keyword>
<keyword evidence="23" id="KW-1185">Reference proteome</keyword>
<dbReference type="PANTHER" id="PTHR22573">
    <property type="entry name" value="PHOSPHOHEXOMUTASE FAMILY MEMBER"/>
    <property type="match status" value="1"/>
</dbReference>
<evidence type="ECO:0000256" key="17">
    <source>
        <dbReference type="ARBA" id="ARBA00049409"/>
    </source>
</evidence>
<dbReference type="InterPro" id="IPR005844">
    <property type="entry name" value="A-D-PHexomutase_a/b/a-I"/>
</dbReference>
<evidence type="ECO:0000256" key="6">
    <source>
        <dbReference type="ARBA" id="ARBA00022526"/>
    </source>
</evidence>
<feature type="domain" description="Alpha-D-phosphohexomutase alpha/beta/alpha" evidence="19">
    <location>
        <begin position="95"/>
        <end position="233"/>
    </location>
</feature>
<comment type="catalytic activity">
    <reaction evidence="16">
        <text>alpha-D-glucose 1,6-bisphosphate + L-seryl-[protein] = O-phospho-L-seryl-[protein] + alpha-D-glucose 6-phosphate</text>
        <dbReference type="Rhea" id="RHEA:68752"/>
        <dbReference type="Rhea" id="RHEA-COMP:9863"/>
        <dbReference type="Rhea" id="RHEA-COMP:11604"/>
        <dbReference type="ChEBI" id="CHEBI:29999"/>
        <dbReference type="ChEBI" id="CHEBI:58225"/>
        <dbReference type="ChEBI" id="CHEBI:58392"/>
        <dbReference type="ChEBI" id="CHEBI:83421"/>
    </reaction>
</comment>
<evidence type="ECO:0000313" key="23">
    <source>
        <dbReference type="Proteomes" id="UP000316726"/>
    </source>
</evidence>
<evidence type="ECO:0000256" key="14">
    <source>
        <dbReference type="ARBA" id="ARBA00023277"/>
    </source>
</evidence>
<dbReference type="GO" id="GO:0004614">
    <property type="term" value="F:phosphoglucomutase activity"/>
    <property type="evidence" value="ECO:0007669"/>
    <property type="project" value="UniProtKB-EC"/>
</dbReference>
<evidence type="ECO:0000256" key="8">
    <source>
        <dbReference type="ARBA" id="ARBA00022553"/>
    </source>
</evidence>
<dbReference type="GO" id="GO:0005829">
    <property type="term" value="C:cytosol"/>
    <property type="evidence" value="ECO:0007669"/>
    <property type="project" value="TreeGrafter"/>
</dbReference>
<evidence type="ECO:0000256" key="10">
    <source>
        <dbReference type="ARBA" id="ARBA00022723"/>
    </source>
</evidence>